<comment type="caution">
    <text evidence="1">The sequence shown here is derived from an EMBL/GenBank/DDBJ whole genome shotgun (WGS) entry which is preliminary data.</text>
</comment>
<evidence type="ECO:0000313" key="1">
    <source>
        <dbReference type="EMBL" id="KAK2550926.1"/>
    </source>
</evidence>
<organism evidence="1 2">
    <name type="scientific">Acropora cervicornis</name>
    <name type="common">Staghorn coral</name>
    <dbReference type="NCBI Taxonomy" id="6130"/>
    <lineage>
        <taxon>Eukaryota</taxon>
        <taxon>Metazoa</taxon>
        <taxon>Cnidaria</taxon>
        <taxon>Anthozoa</taxon>
        <taxon>Hexacorallia</taxon>
        <taxon>Scleractinia</taxon>
        <taxon>Astrocoeniina</taxon>
        <taxon>Acroporidae</taxon>
        <taxon>Acropora</taxon>
    </lineage>
</organism>
<reference evidence="1" key="2">
    <citation type="journal article" date="2023" name="Science">
        <title>Genomic signatures of disease resistance in endangered staghorn corals.</title>
        <authorList>
            <person name="Vollmer S.V."/>
            <person name="Selwyn J.D."/>
            <person name="Despard B.A."/>
            <person name="Roesel C.L."/>
        </authorList>
    </citation>
    <scope>NUCLEOTIDE SEQUENCE</scope>
    <source>
        <strain evidence="1">K2</strain>
    </source>
</reference>
<evidence type="ECO:0000313" key="2">
    <source>
        <dbReference type="Proteomes" id="UP001249851"/>
    </source>
</evidence>
<proteinExistence type="predicted"/>
<dbReference type="EMBL" id="JARQWQ010000104">
    <property type="protein sequence ID" value="KAK2550926.1"/>
    <property type="molecule type" value="Genomic_DNA"/>
</dbReference>
<reference evidence="1" key="1">
    <citation type="journal article" date="2023" name="G3 (Bethesda)">
        <title>Whole genome assembly and annotation of the endangered Caribbean coral Acropora cervicornis.</title>
        <authorList>
            <person name="Selwyn J.D."/>
            <person name="Vollmer S.V."/>
        </authorList>
    </citation>
    <scope>NUCLEOTIDE SEQUENCE</scope>
    <source>
        <strain evidence="1">K2</strain>
    </source>
</reference>
<sequence>MARVQGISFVQLYCCEFESVARGHHIYKRVWKPVVGEKLTCKHDTREEAKLYDEFSVGIYRLSTSSSQSQEVVGHLPIELSFLLCKFSSRDGCSLEFSPTGARFLEDGLVVPGRYAALSNDKKMVAILHRELQRKIEKVKHMKLEVMPPKTKNNVNFQPE</sequence>
<protein>
    <submittedName>
        <fullName evidence="1">Uncharacterized protein</fullName>
    </submittedName>
</protein>
<dbReference type="AlphaFoldDB" id="A0AAD9PY00"/>
<gene>
    <name evidence="1" type="ORF">P5673_028299</name>
</gene>
<accession>A0AAD9PY00</accession>
<name>A0AAD9PY00_ACRCE</name>
<keyword evidence="2" id="KW-1185">Reference proteome</keyword>
<dbReference type="Proteomes" id="UP001249851">
    <property type="component" value="Unassembled WGS sequence"/>
</dbReference>